<dbReference type="Proteomes" id="UP000053232">
    <property type="component" value="Unassembled WGS sequence"/>
</dbReference>
<evidence type="ECO:0000313" key="2">
    <source>
        <dbReference type="Proteomes" id="UP000053232"/>
    </source>
</evidence>
<evidence type="ECO:0000313" key="1">
    <source>
        <dbReference type="EMBL" id="KEJ82955.1"/>
    </source>
</evidence>
<dbReference type="EMBL" id="ARYC01001714">
    <property type="protein sequence ID" value="KEJ82955.1"/>
    <property type="molecule type" value="Genomic_DNA"/>
</dbReference>
<comment type="caution">
    <text evidence="1">The sequence shown here is derived from an EMBL/GenBank/DDBJ whole genome shotgun (WGS) entry which is preliminary data.</text>
</comment>
<keyword evidence="2" id="KW-1185">Reference proteome</keyword>
<accession>A0A073I0C4</accession>
<dbReference type="AlphaFoldDB" id="A0A073I0C4"/>
<proteinExistence type="predicted"/>
<reference evidence="2" key="1">
    <citation type="journal article" date="2014" name="Cell">
        <title>The Architecture of a Scrambled Genome Reveals Massive Levels of Genomic Rearrangement during Development.</title>
        <authorList>
            <person name="Chen X."/>
            <person name="Bracht J.R."/>
            <person name="Goldman A.D."/>
            <person name="Dolzhenko E."/>
            <person name="Clay D.M."/>
            <person name="Swart E.C."/>
            <person name="Perlman D.H."/>
            <person name="Doak T.G."/>
            <person name="Stuart A."/>
            <person name="Amemiya C.T."/>
            <person name="Sebra R.P."/>
            <person name="Landweber L.F."/>
        </authorList>
    </citation>
    <scope>NUCLEOTIDE SEQUENCE [LARGE SCALE GENOMIC DNA]</scope>
    <source>
        <strain evidence="2">JRB310</strain>
    </source>
</reference>
<organism evidence="1 2">
    <name type="scientific">Oxytricha trifallax</name>
    <dbReference type="NCBI Taxonomy" id="1172189"/>
    <lineage>
        <taxon>Eukaryota</taxon>
        <taxon>Sar</taxon>
        <taxon>Alveolata</taxon>
        <taxon>Ciliophora</taxon>
        <taxon>Intramacronucleata</taxon>
        <taxon>Spirotrichea</taxon>
        <taxon>Stichotrichia</taxon>
        <taxon>Sporadotrichida</taxon>
        <taxon>Oxytrichidae</taxon>
        <taxon>Oxytrichinae</taxon>
        <taxon>Oxytricha</taxon>
    </lineage>
</organism>
<sequence>MFGKNILKGLRVVSEGMLNFTKDDQAFTKIKINLEIQFKLCLYKSQLSFYKTVTDLFEAQTEESLEKLVNLVDQRDAYQSTLKLIDQIAEDIQSISTNLIMRLNLSAH</sequence>
<name>A0A073I0C4_9SPIT</name>
<protein>
    <submittedName>
        <fullName evidence="1">Uncharacterized protein</fullName>
    </submittedName>
</protein>
<gene>
    <name evidence="1" type="ORF">OXYTRIMIC_566</name>
</gene>